<accession>X0ZN26</accession>
<dbReference type="Pfam" id="PF19851">
    <property type="entry name" value="DUF6326"/>
    <property type="match status" value="1"/>
</dbReference>
<feature type="transmembrane region" description="Helical" evidence="1">
    <location>
        <begin position="83"/>
        <end position="102"/>
    </location>
</feature>
<keyword evidence="1" id="KW-1133">Transmembrane helix</keyword>
<sequence>METLLLKIRIAILWIFLAVAMSASMILWFMAPGAIDEIMSGMAEGMQISTGLLLFFLLFWLIPLAMAFLSVTLKDVANRKANIVLGIIFTVFYIGHLFMHIMKGSLPLDHLVMCILMIILPALIFWYARKWPKQGA</sequence>
<feature type="transmembrane region" description="Helical" evidence="1">
    <location>
        <begin position="51"/>
        <end position="71"/>
    </location>
</feature>
<keyword evidence="1" id="KW-0812">Transmembrane</keyword>
<feature type="transmembrane region" description="Helical" evidence="1">
    <location>
        <begin position="108"/>
        <end position="128"/>
    </location>
</feature>
<gene>
    <name evidence="2" type="ORF">S01H4_04124</name>
</gene>
<organism evidence="2">
    <name type="scientific">marine sediment metagenome</name>
    <dbReference type="NCBI Taxonomy" id="412755"/>
    <lineage>
        <taxon>unclassified sequences</taxon>
        <taxon>metagenomes</taxon>
        <taxon>ecological metagenomes</taxon>
    </lineage>
</organism>
<dbReference type="EMBL" id="BART01001077">
    <property type="protein sequence ID" value="GAG61788.1"/>
    <property type="molecule type" value="Genomic_DNA"/>
</dbReference>
<comment type="caution">
    <text evidence="2">The sequence shown here is derived from an EMBL/GenBank/DDBJ whole genome shotgun (WGS) entry which is preliminary data.</text>
</comment>
<reference evidence="2" key="1">
    <citation type="journal article" date="2014" name="Front. Microbiol.">
        <title>High frequency of phylogenetically diverse reductive dehalogenase-homologous genes in deep subseafloor sedimentary metagenomes.</title>
        <authorList>
            <person name="Kawai M."/>
            <person name="Futagami T."/>
            <person name="Toyoda A."/>
            <person name="Takaki Y."/>
            <person name="Nishi S."/>
            <person name="Hori S."/>
            <person name="Arai W."/>
            <person name="Tsubouchi T."/>
            <person name="Morono Y."/>
            <person name="Uchiyama I."/>
            <person name="Ito T."/>
            <person name="Fujiyama A."/>
            <person name="Inagaki F."/>
            <person name="Takami H."/>
        </authorList>
    </citation>
    <scope>NUCLEOTIDE SEQUENCE</scope>
    <source>
        <strain evidence="2">Expedition CK06-06</strain>
    </source>
</reference>
<dbReference type="AlphaFoldDB" id="X0ZN26"/>
<proteinExistence type="predicted"/>
<evidence type="ECO:0000313" key="2">
    <source>
        <dbReference type="EMBL" id="GAG61788.1"/>
    </source>
</evidence>
<name>X0ZN26_9ZZZZ</name>
<evidence type="ECO:0000256" key="1">
    <source>
        <dbReference type="SAM" id="Phobius"/>
    </source>
</evidence>
<dbReference type="InterPro" id="IPR046289">
    <property type="entry name" value="DUF6326"/>
</dbReference>
<keyword evidence="1" id="KW-0472">Membrane</keyword>
<protein>
    <submittedName>
        <fullName evidence="2">Uncharacterized protein</fullName>
    </submittedName>
</protein>
<feature type="transmembrane region" description="Helical" evidence="1">
    <location>
        <begin position="12"/>
        <end position="31"/>
    </location>
</feature>